<comment type="caution">
    <text evidence="2">The sequence shown here is derived from an EMBL/GenBank/DDBJ whole genome shotgun (WGS) entry which is preliminary data.</text>
</comment>
<organism evidence="2 3">
    <name type="scientific">Leeia speluncae</name>
    <dbReference type="NCBI Taxonomy" id="2884804"/>
    <lineage>
        <taxon>Bacteria</taxon>
        <taxon>Pseudomonadati</taxon>
        <taxon>Pseudomonadota</taxon>
        <taxon>Betaproteobacteria</taxon>
        <taxon>Neisseriales</taxon>
        <taxon>Leeiaceae</taxon>
        <taxon>Leeia</taxon>
    </lineage>
</organism>
<reference evidence="2" key="1">
    <citation type="submission" date="2021-10" db="EMBL/GenBank/DDBJ databases">
        <title>The complete genome sequence of Leeia sp. TBRC 13508.</title>
        <authorList>
            <person name="Charoenyingcharoen P."/>
            <person name="Yukphan P."/>
        </authorList>
    </citation>
    <scope>NUCLEOTIDE SEQUENCE</scope>
    <source>
        <strain evidence="2">TBRC 13508</strain>
    </source>
</reference>
<name>A0ABS8D400_9NEIS</name>
<protein>
    <recommendedName>
        <fullName evidence="4">Lysozyme</fullName>
    </recommendedName>
</protein>
<evidence type="ECO:0000313" key="3">
    <source>
        <dbReference type="Proteomes" id="UP001165395"/>
    </source>
</evidence>
<sequence length="231" mass="25304">MKFNFKKSQFLFLAAGLVAQMAYAIGPGTYVTERGWGLLTVSNKQTFEISAIGANGHSCNLGGKVKGSKGIVDAETPDERCEVSFTPKGKGFAVDSTVDSCREYCGMRAGFEGDYFPQPTECAGAATKAAKNGFIQQYKAKQYAGAYQQLSKYQQNCGKYMDWLETDQVANDLAITAYHQGDKALCLKHLKTTMGWGIANLAALEEELPPTDFISYKGIAKATWYNRKLCE</sequence>
<keyword evidence="1" id="KW-0732">Signal</keyword>
<feature type="signal peptide" evidence="1">
    <location>
        <begin position="1"/>
        <end position="24"/>
    </location>
</feature>
<dbReference type="EMBL" id="JAJBZT010000002">
    <property type="protein sequence ID" value="MCB6182935.1"/>
    <property type="molecule type" value="Genomic_DNA"/>
</dbReference>
<dbReference type="Proteomes" id="UP001165395">
    <property type="component" value="Unassembled WGS sequence"/>
</dbReference>
<evidence type="ECO:0008006" key="4">
    <source>
        <dbReference type="Google" id="ProtNLM"/>
    </source>
</evidence>
<accession>A0ABS8D400</accession>
<evidence type="ECO:0000313" key="2">
    <source>
        <dbReference type="EMBL" id="MCB6182935.1"/>
    </source>
</evidence>
<evidence type="ECO:0000256" key="1">
    <source>
        <dbReference type="SAM" id="SignalP"/>
    </source>
</evidence>
<gene>
    <name evidence="2" type="ORF">LIN78_05160</name>
</gene>
<proteinExistence type="predicted"/>
<dbReference type="RefSeq" id="WP_227179174.1">
    <property type="nucleotide sequence ID" value="NZ_JAJBZT010000002.1"/>
</dbReference>
<feature type="chain" id="PRO_5046112135" description="Lysozyme" evidence="1">
    <location>
        <begin position="25"/>
        <end position="231"/>
    </location>
</feature>
<keyword evidence="3" id="KW-1185">Reference proteome</keyword>